<dbReference type="EMBL" id="JAQSVD010000002">
    <property type="protein sequence ID" value="MDE1469622.1"/>
    <property type="molecule type" value="Genomic_DNA"/>
</dbReference>
<keyword evidence="4" id="KW-1185">Reference proteome</keyword>
<dbReference type="KEGG" id="elim:B2M23_09190"/>
<evidence type="ECO:0000313" key="1">
    <source>
        <dbReference type="EMBL" id="ARD65707.1"/>
    </source>
</evidence>
<evidence type="ECO:0000313" key="3">
    <source>
        <dbReference type="Proteomes" id="UP000192391"/>
    </source>
</evidence>
<reference evidence="1" key="3">
    <citation type="submission" date="2017-02" db="EMBL/GenBank/DDBJ databases">
        <title>Integrative analysis reveals regulation of autotrophic growth of syngas fermenting bacteria at the translational level.</title>
        <authorList>
            <person name="Song Y."/>
            <person name="Shin J."/>
            <person name="Jeong Y."/>
            <person name="Jin S."/>
            <person name="Kim D.R."/>
            <person name="Kim S.C."/>
            <person name="Cho S."/>
            <person name="Cho B.-K."/>
        </authorList>
    </citation>
    <scope>NUCLEOTIDE SEQUENCE</scope>
    <source>
        <strain evidence="1">ATCC 8486</strain>
    </source>
</reference>
<reference evidence="3" key="2">
    <citation type="journal article" date="2017" name="Sci. Rep.">
        <title>Determination of the Genome and Primary Transcriptome of Syngas Fermenting Eubacterium limosum ATCC 8486.</title>
        <authorList>
            <person name="Song Y."/>
            <person name="Shin J."/>
            <person name="Jeong Y."/>
            <person name="Jin S."/>
            <person name="Lee J.K."/>
            <person name="Kim D.R."/>
            <person name="Kim S.C."/>
            <person name="Cho S."/>
            <person name="Cho B.K."/>
        </authorList>
    </citation>
    <scope>NUCLEOTIDE SEQUENCE [LARGE SCALE GENOMIC DNA]</scope>
    <source>
        <strain evidence="3">ATCC 8486</strain>
    </source>
</reference>
<dbReference type="Proteomes" id="UP000192391">
    <property type="component" value="Chromosome"/>
</dbReference>
<accession>A0AAC9QU29</accession>
<evidence type="ECO:0000313" key="2">
    <source>
        <dbReference type="EMBL" id="MDE1469622.1"/>
    </source>
</evidence>
<dbReference type="EMBL" id="CP019962">
    <property type="protein sequence ID" value="ARD65707.1"/>
    <property type="molecule type" value="Genomic_DNA"/>
</dbReference>
<reference evidence="1" key="1">
    <citation type="journal article" date="2015" name="Genome Announc.">
        <title>Draft Genome Sequence of Chemolithoautotrophic Acetogenic Butanol-Producing Eubacterium limosum ATCC 8486.</title>
        <authorList>
            <person name="Song Y."/>
            <person name="Cho B.K."/>
        </authorList>
    </citation>
    <scope>NUCLEOTIDE SEQUENCE</scope>
    <source>
        <strain evidence="1">ATCC 8486</strain>
    </source>
</reference>
<protein>
    <submittedName>
        <fullName evidence="1">Uncharacterized protein</fullName>
    </submittedName>
</protein>
<evidence type="ECO:0000313" key="4">
    <source>
        <dbReference type="Proteomes" id="UP001215087"/>
    </source>
</evidence>
<proteinExistence type="predicted"/>
<organism evidence="1 3">
    <name type="scientific">Eubacterium limosum</name>
    <dbReference type="NCBI Taxonomy" id="1736"/>
    <lineage>
        <taxon>Bacteria</taxon>
        <taxon>Bacillati</taxon>
        <taxon>Bacillota</taxon>
        <taxon>Clostridia</taxon>
        <taxon>Eubacteriales</taxon>
        <taxon>Eubacteriaceae</taxon>
        <taxon>Eubacterium</taxon>
    </lineage>
</organism>
<dbReference type="AlphaFoldDB" id="A0AAC9QU29"/>
<gene>
    <name evidence="1" type="ORF">B2M23_09190</name>
    <name evidence="2" type="ORF">PTZ04_05055</name>
</gene>
<name>A0AAC9QU29_EUBLI</name>
<dbReference type="Proteomes" id="UP001215087">
    <property type="component" value="Unassembled WGS sequence"/>
</dbReference>
<sequence length="60" mass="7206">MLETPERNGHFDIYLLDIPMPELDRLSVGRLLMWTKEGKQTISFYQITYVESYKHHFFAV</sequence>
<dbReference type="RefSeq" id="WP_038352770.1">
    <property type="nucleotide sequence ID" value="NZ_CP019962.1"/>
</dbReference>
<reference evidence="2 4" key="4">
    <citation type="submission" date="2023-02" db="EMBL/GenBank/DDBJ databases">
        <title>Comparative genome analysis of Eubacterium limosum species.</title>
        <authorList>
            <person name="Bak J.E."/>
        </authorList>
    </citation>
    <scope>NUCLEOTIDE SEQUENCE [LARGE SCALE GENOMIC DNA]</scope>
    <source>
        <strain evidence="2 4">KGMB01548</strain>
    </source>
</reference>